<dbReference type="EMBL" id="DTAD01000084">
    <property type="protein sequence ID" value="HGN91003.1"/>
    <property type="molecule type" value="Genomic_DNA"/>
</dbReference>
<accession>A0A7C4HZM4</accession>
<reference evidence="1" key="1">
    <citation type="journal article" date="2020" name="mSystems">
        <title>Genome- and Community-Level Interaction Insights into Carbon Utilization and Element Cycling Functions of Hydrothermarchaeota in Hydrothermal Sediment.</title>
        <authorList>
            <person name="Zhou Z."/>
            <person name="Liu Y."/>
            <person name="Xu W."/>
            <person name="Pan J."/>
            <person name="Luo Z.H."/>
            <person name="Li M."/>
        </authorList>
    </citation>
    <scope>NUCLEOTIDE SEQUENCE [LARGE SCALE GENOMIC DNA]</scope>
    <source>
        <strain evidence="1">SpSt-613</strain>
    </source>
</reference>
<dbReference type="SUPFAM" id="SSF53098">
    <property type="entry name" value="Ribonuclease H-like"/>
    <property type="match status" value="1"/>
</dbReference>
<sequence length="151" mass="17098">MRSRKIGPHIYFLELRTAGDGLEAAIRQIRLVGESGGGRVFRGDEKMFLRSFLKFCTDVDIFVTWGGESFALPLLTAKIIRNRLDPAPLYEAYHFDLKTFFEKTFSASVSDVSEAAALLGLRKRRDALENMRAVFNALRSILRVTRPELAL</sequence>
<protein>
    <submittedName>
        <fullName evidence="1">Uncharacterized protein</fullName>
    </submittedName>
</protein>
<dbReference type="InterPro" id="IPR012337">
    <property type="entry name" value="RNaseH-like_sf"/>
</dbReference>
<dbReference type="AlphaFoldDB" id="A0A7C4HZM4"/>
<organism evidence="1">
    <name type="scientific">Caldiarchaeum subterraneum</name>
    <dbReference type="NCBI Taxonomy" id="311458"/>
    <lineage>
        <taxon>Archaea</taxon>
        <taxon>Nitrososphaerota</taxon>
        <taxon>Candidatus Caldarchaeales</taxon>
        <taxon>Candidatus Caldarchaeaceae</taxon>
        <taxon>Candidatus Caldarchaeum</taxon>
    </lineage>
</organism>
<gene>
    <name evidence="1" type="ORF">ENT82_07785</name>
</gene>
<evidence type="ECO:0000313" key="1">
    <source>
        <dbReference type="EMBL" id="HGN91003.1"/>
    </source>
</evidence>
<proteinExistence type="predicted"/>
<comment type="caution">
    <text evidence="1">The sequence shown here is derived from an EMBL/GenBank/DDBJ whole genome shotgun (WGS) entry which is preliminary data.</text>
</comment>
<name>A0A7C4HZM4_CALS0</name>